<dbReference type="Pfam" id="PF05425">
    <property type="entry name" value="CopD"/>
    <property type="match status" value="1"/>
</dbReference>
<dbReference type="GO" id="GO:0016020">
    <property type="term" value="C:membrane"/>
    <property type="evidence" value="ECO:0007669"/>
    <property type="project" value="InterPro"/>
</dbReference>
<evidence type="ECO:0000256" key="1">
    <source>
        <dbReference type="SAM" id="Phobius"/>
    </source>
</evidence>
<dbReference type="EMBL" id="CP001715">
    <property type="protein sequence ID" value="ACV33785.1"/>
    <property type="molecule type" value="Genomic_DNA"/>
</dbReference>
<reference evidence="3" key="1">
    <citation type="submission" date="2009-08" db="EMBL/GenBank/DDBJ databases">
        <authorList>
            <consortium name="US DOE Joint Genome Institute"/>
            <person name="Lucas S."/>
            <person name="Copeland A."/>
            <person name="Lapidus A."/>
            <person name="Glavina del Rio T."/>
            <person name="Dalin E."/>
            <person name="Tice H."/>
            <person name="Bruce D."/>
            <person name="Barry K."/>
            <person name="Pitluck S."/>
            <person name="Lowry S."/>
            <person name="Larimer F."/>
            <person name="Land M."/>
            <person name="Hauser L."/>
            <person name="Kyrpides N."/>
            <person name="Ivanova N."/>
            <person name="McMahon K.D."/>
            <person name="Hugenholtz P."/>
        </authorList>
    </citation>
    <scope>NUCLEOTIDE SEQUENCE</scope>
    <source>
        <strain evidence="3">UW-1</strain>
    </source>
</reference>
<organism evidence="3">
    <name type="scientific">Accumulibacter regalis</name>
    <dbReference type="NCBI Taxonomy" id="522306"/>
    <lineage>
        <taxon>Bacteria</taxon>
        <taxon>Pseudomonadati</taxon>
        <taxon>Pseudomonadota</taxon>
        <taxon>Betaproteobacteria</taxon>
        <taxon>Candidatus Accumulibacter</taxon>
    </lineage>
</organism>
<protein>
    <recommendedName>
        <fullName evidence="2">Copper resistance protein D domain-containing protein</fullName>
    </recommendedName>
</protein>
<proteinExistence type="predicted"/>
<dbReference type="InterPro" id="IPR008457">
    <property type="entry name" value="Cu-R_CopD_dom"/>
</dbReference>
<dbReference type="STRING" id="522306.CAP2UW1_0434"/>
<feature type="domain" description="Copper resistance protein D" evidence="2">
    <location>
        <begin position="52"/>
        <end position="149"/>
    </location>
</feature>
<name>C7RKW3_ACCRE</name>
<dbReference type="AlphaFoldDB" id="C7RKW3"/>
<gene>
    <name evidence="3" type="ordered locus">CAP2UW1_0434</name>
</gene>
<feature type="transmembrane region" description="Helical" evidence="1">
    <location>
        <begin position="130"/>
        <end position="148"/>
    </location>
</feature>
<keyword evidence="1" id="KW-0812">Transmembrane</keyword>
<keyword evidence="1" id="KW-1133">Transmembrane helix</keyword>
<evidence type="ECO:0000259" key="2">
    <source>
        <dbReference type="Pfam" id="PF05425"/>
    </source>
</evidence>
<sequence length="154" mass="16780" precursor="true">MGMHGFIMHKYVLLLHVLAATVWTGGHLVLALAVLPRVLRERSPADLLRFESAYEKVGMPALVVQVLSGVWLAWNLVPDPGAWFAADNFVTRLIGLKLGLLAATLALATDARLRIIPQLSTDNLDAMARRIRLVTALSVLFVVAGVTFRTGAWA</sequence>
<dbReference type="KEGG" id="app:CAP2UW1_0434"/>
<evidence type="ECO:0000313" key="3">
    <source>
        <dbReference type="EMBL" id="ACV33785.1"/>
    </source>
</evidence>
<feature type="transmembrane region" description="Helical" evidence="1">
    <location>
        <begin position="12"/>
        <end position="36"/>
    </location>
</feature>
<reference evidence="3" key="2">
    <citation type="submission" date="2009-09" db="EMBL/GenBank/DDBJ databases">
        <title>Complete sequence of chromosome of Candidatus Accumulibacter phosphatis clade IIA str. UW-1.</title>
        <authorList>
            <consortium name="US DOE Joint Genome Institute"/>
            <person name="Martin H.G."/>
            <person name="Ivanova N."/>
            <person name="Kunin V."/>
            <person name="Warnecke F."/>
            <person name="Barry K."/>
            <person name="He S."/>
            <person name="Salamov A."/>
            <person name="Szeto E."/>
            <person name="Dalin E."/>
            <person name="Pangilinan J.L."/>
            <person name="Lapidus A."/>
            <person name="Lowry S."/>
            <person name="Kyrpides N.C."/>
            <person name="McMahon K.D."/>
            <person name="Hugenholtz P."/>
        </authorList>
    </citation>
    <scope>NUCLEOTIDE SEQUENCE [LARGE SCALE GENOMIC DNA]</scope>
    <source>
        <strain evidence="3">UW-1</strain>
    </source>
</reference>
<accession>C7RKW3</accession>
<feature type="transmembrane region" description="Helical" evidence="1">
    <location>
        <begin position="89"/>
        <end position="109"/>
    </location>
</feature>
<dbReference type="eggNOG" id="ENOG5032SW8">
    <property type="taxonomic scope" value="Bacteria"/>
</dbReference>
<keyword evidence="1" id="KW-0472">Membrane</keyword>
<dbReference type="HOGENOM" id="CLU_1764660_0_0_4"/>